<keyword evidence="4 12" id="KW-0349">Heme</keyword>
<dbReference type="InterPro" id="IPR009050">
    <property type="entry name" value="Globin-like_sf"/>
</dbReference>
<evidence type="ECO:0000256" key="8">
    <source>
        <dbReference type="ARBA" id="ARBA00023004"/>
    </source>
</evidence>
<evidence type="ECO:0000256" key="6">
    <source>
        <dbReference type="ARBA" id="ARBA00022723"/>
    </source>
</evidence>
<dbReference type="EMBL" id="QYJN01000002">
    <property type="protein sequence ID" value="RIP35696.1"/>
    <property type="molecule type" value="Genomic_DNA"/>
</dbReference>
<dbReference type="PROSITE" id="PS51384">
    <property type="entry name" value="FAD_FR"/>
    <property type="match status" value="1"/>
</dbReference>
<dbReference type="Gene3D" id="3.40.50.80">
    <property type="entry name" value="Nucleotide-binding domain of ferredoxin-NADP reductase (FNR) module"/>
    <property type="match status" value="1"/>
</dbReference>
<evidence type="ECO:0000256" key="3">
    <source>
        <dbReference type="ARBA" id="ARBA00012229"/>
    </source>
</evidence>
<dbReference type="InterPro" id="IPR012292">
    <property type="entry name" value="Globin/Proto"/>
</dbReference>
<feature type="domain" description="Globin" evidence="13">
    <location>
        <begin position="1"/>
        <end position="138"/>
    </location>
</feature>
<evidence type="ECO:0000256" key="11">
    <source>
        <dbReference type="ARBA" id="ARBA00049433"/>
    </source>
</evidence>
<dbReference type="PRINTS" id="PR00409">
    <property type="entry name" value="PHDIOXRDTASE"/>
</dbReference>
<dbReference type="Gene3D" id="1.10.490.10">
    <property type="entry name" value="Globins"/>
    <property type="match status" value="1"/>
</dbReference>
<comment type="caution">
    <text evidence="15">The sequence shown here is derived from an EMBL/GenBank/DDBJ whole genome shotgun (WGS) entry which is preliminary data.</text>
</comment>
<evidence type="ECO:0000259" key="13">
    <source>
        <dbReference type="PROSITE" id="PS01033"/>
    </source>
</evidence>
<dbReference type="CDD" id="cd14777">
    <property type="entry name" value="Yhb1-globin-like"/>
    <property type="match status" value="1"/>
</dbReference>
<dbReference type="PANTHER" id="PTHR43396:SF3">
    <property type="entry name" value="FLAVOHEMOPROTEIN"/>
    <property type="match status" value="1"/>
</dbReference>
<comment type="catalytic activity">
    <reaction evidence="10">
        <text>2 nitric oxide + NADH + 2 O2 = 2 nitrate + NAD(+) + H(+)</text>
        <dbReference type="Rhea" id="RHEA:19469"/>
        <dbReference type="ChEBI" id="CHEBI:15378"/>
        <dbReference type="ChEBI" id="CHEBI:15379"/>
        <dbReference type="ChEBI" id="CHEBI:16480"/>
        <dbReference type="ChEBI" id="CHEBI:17632"/>
        <dbReference type="ChEBI" id="CHEBI:57540"/>
        <dbReference type="ChEBI" id="CHEBI:57945"/>
        <dbReference type="EC" id="1.14.12.17"/>
    </reaction>
</comment>
<comment type="similarity">
    <text evidence="12">Belongs to the globin family.</text>
</comment>
<feature type="domain" description="FAD-binding FR-type" evidence="14">
    <location>
        <begin position="147"/>
        <end position="254"/>
    </location>
</feature>
<dbReference type="InterPro" id="IPR008333">
    <property type="entry name" value="Cbr1-like_FAD-bd_dom"/>
</dbReference>
<evidence type="ECO:0000256" key="7">
    <source>
        <dbReference type="ARBA" id="ARBA00022857"/>
    </source>
</evidence>
<evidence type="ECO:0000256" key="4">
    <source>
        <dbReference type="ARBA" id="ARBA00022617"/>
    </source>
</evidence>
<dbReference type="SUPFAM" id="SSF52343">
    <property type="entry name" value="Ferredoxin reductase-like, C-terminal NADP-linked domain"/>
    <property type="match status" value="1"/>
</dbReference>
<dbReference type="RefSeq" id="WP_119484483.1">
    <property type="nucleotide sequence ID" value="NZ_QYJN01000002.1"/>
</dbReference>
<accession>A0A3A0W5H9</accession>
<keyword evidence="9" id="KW-0520">NAD</keyword>
<dbReference type="GO" id="GO:0008941">
    <property type="term" value="F:nitric oxide dioxygenase NAD(P)H activity"/>
    <property type="evidence" value="ECO:0007669"/>
    <property type="project" value="UniProtKB-EC"/>
</dbReference>
<dbReference type="SUPFAM" id="SSF63380">
    <property type="entry name" value="Riboflavin synthase domain-like"/>
    <property type="match status" value="1"/>
</dbReference>
<evidence type="ECO:0000256" key="9">
    <source>
        <dbReference type="ARBA" id="ARBA00023027"/>
    </source>
</evidence>
<dbReference type="PROSITE" id="PS01033">
    <property type="entry name" value="GLOBIN"/>
    <property type="match status" value="1"/>
</dbReference>
<dbReference type="PANTHER" id="PTHR43396">
    <property type="entry name" value="FLAVOHEMOPROTEIN"/>
    <property type="match status" value="1"/>
</dbReference>
<dbReference type="EC" id="1.14.12.17" evidence="3"/>
<dbReference type="GO" id="GO:0071949">
    <property type="term" value="F:FAD binding"/>
    <property type="evidence" value="ECO:0007669"/>
    <property type="project" value="TreeGrafter"/>
</dbReference>
<dbReference type="CDD" id="cd06184">
    <property type="entry name" value="flavohem_like_fad_nad_binding"/>
    <property type="match status" value="1"/>
</dbReference>
<dbReference type="InterPro" id="IPR001433">
    <property type="entry name" value="OxRdtase_FAD/NAD-bd"/>
</dbReference>
<keyword evidence="5 12" id="KW-0561">Oxygen transport</keyword>
<dbReference type="GO" id="GO:0046872">
    <property type="term" value="F:metal ion binding"/>
    <property type="evidence" value="ECO:0007669"/>
    <property type="project" value="UniProtKB-KW"/>
</dbReference>
<dbReference type="InterPro" id="IPR000971">
    <property type="entry name" value="Globin"/>
</dbReference>
<evidence type="ECO:0000256" key="5">
    <source>
        <dbReference type="ARBA" id="ARBA00022621"/>
    </source>
</evidence>
<organism evidence="15 16">
    <name type="scientific">Staphylococcus gallinarum</name>
    <dbReference type="NCBI Taxonomy" id="1293"/>
    <lineage>
        <taxon>Bacteria</taxon>
        <taxon>Bacillati</taxon>
        <taxon>Bacillota</taxon>
        <taxon>Bacilli</taxon>
        <taxon>Bacillales</taxon>
        <taxon>Staphylococcaceae</taxon>
        <taxon>Staphylococcus</taxon>
    </lineage>
</organism>
<proteinExistence type="inferred from homology"/>
<protein>
    <recommendedName>
        <fullName evidence="3">nitric oxide dioxygenase</fullName>
        <ecNumber evidence="3">1.14.12.17</ecNumber>
    </recommendedName>
</protein>
<evidence type="ECO:0000256" key="1">
    <source>
        <dbReference type="ARBA" id="ARBA00001970"/>
    </source>
</evidence>
<dbReference type="InterPro" id="IPR017927">
    <property type="entry name" value="FAD-bd_FR_type"/>
</dbReference>
<dbReference type="AlphaFoldDB" id="A0A3A0W5H9"/>
<keyword evidence="8" id="KW-0408">Iron</keyword>
<evidence type="ECO:0000313" key="16">
    <source>
        <dbReference type="Proteomes" id="UP000265541"/>
    </source>
</evidence>
<sequence length="381" mass="42756">MLTESEKAIIKETVPVLQEKGTEITSFFYKRMFNQHPELKNMFNQTNQKRGLQSTALAQSVLAAALNIEDLTRILPVVKEIAYKHCALQVPPAGYDIVGENLIAAIENVLNLENDNPIVQTWTKAYGEIANVFIAVEKEIYEKMAWSGFKPFELIDIEQVTDNIKLFTIKSTEVDLSQFEPGQYITVDVESEKLPYRAKRHYSIVEGSTDQLSFAVKRDVTENNEGEVSTILHDEFKVGDMIHLSAPVGDFTLNNISKPQLFIGSGIGVTPLVSMFRHVVEAQGTAHFVQNTNDIKQIPFQNELSAIADLQENANYIIHDKNQTGYIDADYLQQYLTDDTEIYVCGGTAFLKSIISILTEIGVPTERVHFESFIPKLSVGV</sequence>
<dbReference type="InterPro" id="IPR017938">
    <property type="entry name" value="Riboflavin_synthase-like_b-brl"/>
</dbReference>
<dbReference type="SUPFAM" id="SSF46458">
    <property type="entry name" value="Globin-like"/>
    <property type="match status" value="1"/>
</dbReference>
<dbReference type="GO" id="GO:0071500">
    <property type="term" value="P:cellular response to nitrosative stress"/>
    <property type="evidence" value="ECO:0007669"/>
    <property type="project" value="TreeGrafter"/>
</dbReference>
<dbReference type="FunFam" id="1.10.490.10:FF:000003">
    <property type="entry name" value="Flavohemoprotein"/>
    <property type="match status" value="1"/>
</dbReference>
<dbReference type="Pfam" id="PF00175">
    <property type="entry name" value="NAD_binding_1"/>
    <property type="match status" value="1"/>
</dbReference>
<evidence type="ECO:0000256" key="10">
    <source>
        <dbReference type="ARBA" id="ARBA00048649"/>
    </source>
</evidence>
<dbReference type="Pfam" id="PF00042">
    <property type="entry name" value="Globin"/>
    <property type="match status" value="1"/>
</dbReference>
<comment type="cofactor">
    <cofactor evidence="1">
        <name>heme b</name>
        <dbReference type="ChEBI" id="CHEBI:60344"/>
    </cofactor>
</comment>
<name>A0A3A0W5H9_STAGA</name>
<keyword evidence="6" id="KW-0479">Metal-binding</keyword>
<gene>
    <name evidence="15" type="ORF">BUZ14_03340</name>
</gene>
<dbReference type="GO" id="GO:0005344">
    <property type="term" value="F:oxygen carrier activity"/>
    <property type="evidence" value="ECO:0007669"/>
    <property type="project" value="UniProtKB-KW"/>
</dbReference>
<dbReference type="Proteomes" id="UP000265541">
    <property type="component" value="Unassembled WGS sequence"/>
</dbReference>
<evidence type="ECO:0000256" key="12">
    <source>
        <dbReference type="RuleBase" id="RU000356"/>
    </source>
</evidence>
<keyword evidence="12" id="KW-0813">Transport</keyword>
<dbReference type="OrthoDB" id="9801223at2"/>
<evidence type="ECO:0000259" key="14">
    <source>
        <dbReference type="PROSITE" id="PS51384"/>
    </source>
</evidence>
<reference evidence="15 16" key="1">
    <citation type="journal article" date="2016" name="Front. Microbiol.">
        <title>Comprehensive Phylogenetic Analysis of Bovine Non-aureus Staphylococci Species Based on Whole-Genome Sequencing.</title>
        <authorList>
            <person name="Naushad S."/>
            <person name="Barkema H.W."/>
            <person name="Luby C."/>
            <person name="Condas L.A."/>
            <person name="Nobrega D.B."/>
            <person name="Carson D.A."/>
            <person name="De Buck J."/>
        </authorList>
    </citation>
    <scope>NUCLEOTIDE SEQUENCE [LARGE SCALE GENOMIC DNA]</scope>
    <source>
        <strain evidence="15 16">SNUC 4781</strain>
    </source>
</reference>
<dbReference type="GO" id="GO:0046210">
    <property type="term" value="P:nitric oxide catabolic process"/>
    <property type="evidence" value="ECO:0007669"/>
    <property type="project" value="TreeGrafter"/>
</dbReference>
<comment type="catalytic activity">
    <reaction evidence="11">
        <text>2 nitric oxide + NADPH + 2 O2 = 2 nitrate + NADP(+) + H(+)</text>
        <dbReference type="Rhea" id="RHEA:19465"/>
        <dbReference type="ChEBI" id="CHEBI:15378"/>
        <dbReference type="ChEBI" id="CHEBI:15379"/>
        <dbReference type="ChEBI" id="CHEBI:16480"/>
        <dbReference type="ChEBI" id="CHEBI:17632"/>
        <dbReference type="ChEBI" id="CHEBI:57783"/>
        <dbReference type="ChEBI" id="CHEBI:58349"/>
        <dbReference type="EC" id="1.14.12.17"/>
    </reaction>
</comment>
<keyword evidence="7" id="KW-0521">NADP</keyword>
<dbReference type="InterPro" id="IPR039261">
    <property type="entry name" value="FNR_nucleotide-bd"/>
</dbReference>
<dbReference type="GO" id="GO:0019825">
    <property type="term" value="F:oxygen binding"/>
    <property type="evidence" value="ECO:0007669"/>
    <property type="project" value="InterPro"/>
</dbReference>
<keyword evidence="15" id="KW-0560">Oxidoreductase</keyword>
<evidence type="ECO:0000313" key="15">
    <source>
        <dbReference type="EMBL" id="RIP35696.1"/>
    </source>
</evidence>
<dbReference type="Gene3D" id="2.40.30.10">
    <property type="entry name" value="Translation factors"/>
    <property type="match status" value="1"/>
</dbReference>
<evidence type="ECO:0000256" key="2">
    <source>
        <dbReference type="ARBA" id="ARBA00006401"/>
    </source>
</evidence>
<dbReference type="GO" id="GO:0020037">
    <property type="term" value="F:heme binding"/>
    <property type="evidence" value="ECO:0007669"/>
    <property type="project" value="InterPro"/>
</dbReference>
<keyword evidence="15" id="KW-0223">Dioxygenase</keyword>
<comment type="similarity">
    <text evidence="2">In the C-terminal section; belongs to the flavoprotein pyridine nucleotide cytochrome reductase family.</text>
</comment>
<dbReference type="Pfam" id="PF00970">
    <property type="entry name" value="FAD_binding_6"/>
    <property type="match status" value="1"/>
</dbReference>